<dbReference type="SMART" id="SM00387">
    <property type="entry name" value="HATPase_c"/>
    <property type="match status" value="1"/>
</dbReference>
<comment type="subcellular location">
    <subcellularLocation>
        <location evidence="3">Cell membrane</location>
    </subcellularLocation>
</comment>
<evidence type="ECO:0000256" key="1">
    <source>
        <dbReference type="ARBA" id="ARBA00000085"/>
    </source>
</evidence>
<dbReference type="InterPro" id="IPR004358">
    <property type="entry name" value="Sig_transdc_His_kin-like_C"/>
</dbReference>
<dbReference type="InterPro" id="IPR050428">
    <property type="entry name" value="TCS_sensor_his_kinase"/>
</dbReference>
<evidence type="ECO:0000259" key="15">
    <source>
        <dbReference type="PROSITE" id="PS50885"/>
    </source>
</evidence>
<keyword evidence="11 13" id="KW-0472">Membrane</keyword>
<protein>
    <recommendedName>
        <fullName evidence="4">histidine kinase</fullName>
        <ecNumber evidence="4">2.7.13.3</ecNumber>
    </recommendedName>
</protein>
<keyword evidence="6" id="KW-0808">Transferase</keyword>
<feature type="transmembrane region" description="Helical" evidence="13">
    <location>
        <begin position="20"/>
        <end position="42"/>
    </location>
</feature>
<evidence type="ECO:0000256" key="7">
    <source>
        <dbReference type="ARBA" id="ARBA00022692"/>
    </source>
</evidence>
<dbReference type="Proteomes" id="UP000510682">
    <property type="component" value="Chromosome"/>
</dbReference>
<dbReference type="SMART" id="SM00304">
    <property type="entry name" value="HAMP"/>
    <property type="match status" value="1"/>
</dbReference>
<dbReference type="SMART" id="SM00388">
    <property type="entry name" value="HisKA"/>
    <property type="match status" value="1"/>
</dbReference>
<dbReference type="InterPro" id="IPR003660">
    <property type="entry name" value="HAMP_dom"/>
</dbReference>
<reference evidence="16" key="2">
    <citation type="submission" date="2020-07" db="EMBL/GenBank/DDBJ databases">
        <authorList>
            <person name="Yu X."/>
        </authorList>
    </citation>
    <scope>NUCLEOTIDE SEQUENCE [LARGE SCALE GENOMIC DNA]</scope>
    <source>
        <strain evidence="16">24T</strain>
    </source>
</reference>
<name>A0A7D6DWH6_9MYCO</name>
<dbReference type="KEGG" id="mgor:H0P51_22750"/>
<organism evidence="16 17">
    <name type="scientific">Mycobacterium vicinigordonae</name>
    <dbReference type="NCBI Taxonomy" id="1719132"/>
    <lineage>
        <taxon>Bacteria</taxon>
        <taxon>Bacillati</taxon>
        <taxon>Actinomycetota</taxon>
        <taxon>Actinomycetes</taxon>
        <taxon>Mycobacteriales</taxon>
        <taxon>Mycobacteriaceae</taxon>
        <taxon>Mycobacterium</taxon>
    </lineage>
</organism>
<feature type="domain" description="Histidine kinase" evidence="14">
    <location>
        <begin position="279"/>
        <end position="500"/>
    </location>
</feature>
<dbReference type="EC" id="2.7.13.3" evidence="4"/>
<evidence type="ECO:0000256" key="3">
    <source>
        <dbReference type="ARBA" id="ARBA00004236"/>
    </source>
</evidence>
<evidence type="ECO:0000259" key="14">
    <source>
        <dbReference type="PROSITE" id="PS50109"/>
    </source>
</evidence>
<keyword evidence="10" id="KW-0902">Two-component regulatory system</keyword>
<dbReference type="InterPro" id="IPR005467">
    <property type="entry name" value="His_kinase_dom"/>
</dbReference>
<dbReference type="FunFam" id="1.10.287.130:FF:000001">
    <property type="entry name" value="Two-component sensor histidine kinase"/>
    <property type="match status" value="1"/>
</dbReference>
<keyword evidence="7 13" id="KW-0812">Transmembrane</keyword>
<evidence type="ECO:0000256" key="10">
    <source>
        <dbReference type="ARBA" id="ARBA00023012"/>
    </source>
</evidence>
<dbReference type="RefSeq" id="WP_180915101.1">
    <property type="nucleotide sequence ID" value="NZ_CP059165.1"/>
</dbReference>
<evidence type="ECO:0000256" key="9">
    <source>
        <dbReference type="ARBA" id="ARBA00022989"/>
    </source>
</evidence>
<dbReference type="CDD" id="cd00075">
    <property type="entry name" value="HATPase"/>
    <property type="match status" value="1"/>
</dbReference>
<keyword evidence="5" id="KW-0597">Phosphoprotein</keyword>
<accession>A0A7D6DWH6</accession>
<dbReference type="InterPro" id="IPR036890">
    <property type="entry name" value="HATPase_C_sf"/>
</dbReference>
<reference evidence="16" key="1">
    <citation type="submission" date="2020-07" db="EMBL/GenBank/DDBJ databases">
        <title>Description of Mycobacterium gordonae subsp. intergordonae subsp.nov. and Mycobacterium gordonae subsp. gordonae subsp. nov.</title>
        <authorList>
            <person name="Huang H."/>
        </authorList>
    </citation>
    <scope>NUCLEOTIDE SEQUENCE [LARGE SCALE GENOMIC DNA]</scope>
    <source>
        <strain evidence="16">24T</strain>
    </source>
</reference>
<dbReference type="GO" id="GO:0005886">
    <property type="term" value="C:plasma membrane"/>
    <property type="evidence" value="ECO:0007669"/>
    <property type="project" value="UniProtKB-SubCell"/>
</dbReference>
<evidence type="ECO:0000256" key="6">
    <source>
        <dbReference type="ARBA" id="ARBA00022679"/>
    </source>
</evidence>
<dbReference type="SUPFAM" id="SSF55874">
    <property type="entry name" value="ATPase domain of HSP90 chaperone/DNA topoisomerase II/histidine kinase"/>
    <property type="match status" value="1"/>
</dbReference>
<dbReference type="Gene3D" id="1.10.287.130">
    <property type="match status" value="1"/>
</dbReference>
<evidence type="ECO:0000256" key="11">
    <source>
        <dbReference type="ARBA" id="ARBA00023136"/>
    </source>
</evidence>
<dbReference type="FunFam" id="3.30.565.10:FF:000006">
    <property type="entry name" value="Sensor histidine kinase WalK"/>
    <property type="match status" value="1"/>
</dbReference>
<keyword evidence="9 13" id="KW-1133">Transmembrane helix</keyword>
<dbReference type="Pfam" id="PF00512">
    <property type="entry name" value="HisKA"/>
    <property type="match status" value="1"/>
</dbReference>
<evidence type="ECO:0000256" key="2">
    <source>
        <dbReference type="ARBA" id="ARBA00001968"/>
    </source>
</evidence>
<dbReference type="GO" id="GO:0005509">
    <property type="term" value="F:calcium ion binding"/>
    <property type="evidence" value="ECO:0007669"/>
    <property type="project" value="UniProtKB-ARBA"/>
</dbReference>
<sequence>MTGDRYTPRWYPRSLRRQLLLGVLAVVSVVLVAVGVVSVLTLRGYVTTMNDAEVAESLHAFSHAYARYRNGEHTSVHSGIPPLSQAVLEFTGQTPGNLIAVVRDGKVIASAVFSEDQPRAAPPDVVHAIEAQSWIDGPSRVETLGSLGPHQMDSRASGTDRLVVGVSLNIADAIIARKQLTTTALIATALLITAGLTAWVVGYALRPLSRVAATAAEVAVMPLADEDHQIRVRVRPEDTDPDNEVGIVGHTLNKLLDNVESALAYRVESDMRMRQFITDASHELRTPLAAIQGYAELTRQDSSDLPPTTEYALARIESEARRMASLVDELLLLSRLGEGQDLQTQELDFADLVINAVNDVAVAAPTHNWVKNLPDEPVWVNGDHARLHQLLSNLLTNAWVHTPPGVTVTTGITCRPASAQGLSVPYAELTVTDDGPDIDPEVLPHLFERFVRADKSRSNGSGHGLGLAIVNSIVKAHGGTVSAESANGITVFQVRLPMIDTPGSRNDLAAKHSGGGTANSDDGTT</sequence>
<dbReference type="Pfam" id="PF02518">
    <property type="entry name" value="HATPase_c"/>
    <property type="match status" value="1"/>
</dbReference>
<evidence type="ECO:0000313" key="17">
    <source>
        <dbReference type="Proteomes" id="UP000510682"/>
    </source>
</evidence>
<dbReference type="GO" id="GO:0000155">
    <property type="term" value="F:phosphorelay sensor kinase activity"/>
    <property type="evidence" value="ECO:0007669"/>
    <property type="project" value="InterPro"/>
</dbReference>
<evidence type="ECO:0000256" key="12">
    <source>
        <dbReference type="SAM" id="MobiDB-lite"/>
    </source>
</evidence>
<feature type="region of interest" description="Disordered" evidence="12">
    <location>
        <begin position="503"/>
        <end position="525"/>
    </location>
</feature>
<dbReference type="InterPro" id="IPR003594">
    <property type="entry name" value="HATPase_dom"/>
</dbReference>
<gene>
    <name evidence="16" type="ORF">H0P51_22750</name>
</gene>
<dbReference type="Gene3D" id="3.30.565.10">
    <property type="entry name" value="Histidine kinase-like ATPase, C-terminal domain"/>
    <property type="match status" value="1"/>
</dbReference>
<dbReference type="PROSITE" id="PS50885">
    <property type="entry name" value="HAMP"/>
    <property type="match status" value="1"/>
</dbReference>
<dbReference type="AlphaFoldDB" id="A0A7D6DWH6"/>
<evidence type="ECO:0000313" key="16">
    <source>
        <dbReference type="EMBL" id="QLL06524.1"/>
    </source>
</evidence>
<keyword evidence="17" id="KW-1185">Reference proteome</keyword>
<evidence type="ECO:0000256" key="4">
    <source>
        <dbReference type="ARBA" id="ARBA00012438"/>
    </source>
</evidence>
<dbReference type="PANTHER" id="PTHR45436">
    <property type="entry name" value="SENSOR HISTIDINE KINASE YKOH"/>
    <property type="match status" value="1"/>
</dbReference>
<evidence type="ECO:0000256" key="8">
    <source>
        <dbReference type="ARBA" id="ARBA00022777"/>
    </source>
</evidence>
<dbReference type="InterPro" id="IPR003661">
    <property type="entry name" value="HisK_dim/P_dom"/>
</dbReference>
<dbReference type="CDD" id="cd00082">
    <property type="entry name" value="HisKA"/>
    <property type="match status" value="1"/>
</dbReference>
<evidence type="ECO:0000256" key="13">
    <source>
        <dbReference type="SAM" id="Phobius"/>
    </source>
</evidence>
<dbReference type="PRINTS" id="PR00344">
    <property type="entry name" value="BCTRLSENSOR"/>
</dbReference>
<comment type="cofactor">
    <cofactor evidence="2">
        <name>a divalent metal cation</name>
        <dbReference type="ChEBI" id="CHEBI:60240"/>
    </cofactor>
</comment>
<keyword evidence="8 16" id="KW-0418">Kinase</keyword>
<feature type="domain" description="HAMP" evidence="15">
    <location>
        <begin position="202"/>
        <end position="264"/>
    </location>
</feature>
<proteinExistence type="predicted"/>
<dbReference type="Gene3D" id="6.10.340.10">
    <property type="match status" value="1"/>
</dbReference>
<evidence type="ECO:0000256" key="5">
    <source>
        <dbReference type="ARBA" id="ARBA00022553"/>
    </source>
</evidence>
<dbReference type="PANTHER" id="PTHR45436:SF5">
    <property type="entry name" value="SENSOR HISTIDINE KINASE TRCS"/>
    <property type="match status" value="1"/>
</dbReference>
<feature type="transmembrane region" description="Helical" evidence="13">
    <location>
        <begin position="184"/>
        <end position="205"/>
    </location>
</feature>
<comment type="catalytic activity">
    <reaction evidence="1">
        <text>ATP + protein L-histidine = ADP + protein N-phospho-L-histidine.</text>
        <dbReference type="EC" id="2.7.13.3"/>
    </reaction>
</comment>
<dbReference type="InterPro" id="IPR036097">
    <property type="entry name" value="HisK_dim/P_sf"/>
</dbReference>
<dbReference type="EMBL" id="CP059165">
    <property type="protein sequence ID" value="QLL06524.1"/>
    <property type="molecule type" value="Genomic_DNA"/>
</dbReference>
<dbReference type="SUPFAM" id="SSF47384">
    <property type="entry name" value="Homodimeric domain of signal transducing histidine kinase"/>
    <property type="match status" value="1"/>
</dbReference>
<dbReference type="PROSITE" id="PS50109">
    <property type="entry name" value="HIS_KIN"/>
    <property type="match status" value="1"/>
</dbReference>